<dbReference type="AlphaFoldDB" id="A0A4U1I1D8"/>
<keyword evidence="7" id="KW-1185">Reference proteome</keyword>
<dbReference type="Gene3D" id="3.40.50.2300">
    <property type="match status" value="2"/>
</dbReference>
<dbReference type="SUPFAM" id="SSF53822">
    <property type="entry name" value="Periplasmic binding protein-like I"/>
    <property type="match status" value="1"/>
</dbReference>
<dbReference type="InterPro" id="IPR028082">
    <property type="entry name" value="Peripla_BP_I"/>
</dbReference>
<protein>
    <submittedName>
        <fullName evidence="6">Sugar ABC transporter substrate-binding protein</fullName>
    </submittedName>
</protein>
<evidence type="ECO:0000313" key="7">
    <source>
        <dbReference type="Proteomes" id="UP000305539"/>
    </source>
</evidence>
<evidence type="ECO:0000256" key="3">
    <source>
        <dbReference type="ARBA" id="ARBA00022729"/>
    </source>
</evidence>
<feature type="signal peptide" evidence="4">
    <location>
        <begin position="1"/>
        <end position="27"/>
    </location>
</feature>
<evidence type="ECO:0000313" key="6">
    <source>
        <dbReference type="EMBL" id="TKC86974.1"/>
    </source>
</evidence>
<dbReference type="PROSITE" id="PS51257">
    <property type="entry name" value="PROKAR_LIPOPROTEIN"/>
    <property type="match status" value="1"/>
</dbReference>
<keyword evidence="3 4" id="KW-0732">Signal</keyword>
<feature type="domain" description="Periplasmic binding protein" evidence="5">
    <location>
        <begin position="32"/>
        <end position="284"/>
    </location>
</feature>
<dbReference type="OrthoDB" id="7041874at2"/>
<accession>A0A4U1I1D8</accession>
<dbReference type="GO" id="GO:0030246">
    <property type="term" value="F:carbohydrate binding"/>
    <property type="evidence" value="ECO:0007669"/>
    <property type="project" value="UniProtKB-ARBA"/>
</dbReference>
<evidence type="ECO:0000256" key="4">
    <source>
        <dbReference type="SAM" id="SignalP"/>
    </source>
</evidence>
<comment type="caution">
    <text evidence="6">The sequence shown here is derived from an EMBL/GenBank/DDBJ whole genome shotgun (WGS) entry which is preliminary data.</text>
</comment>
<dbReference type="PANTHER" id="PTHR46847">
    <property type="entry name" value="D-ALLOSE-BINDING PERIPLASMIC PROTEIN-RELATED"/>
    <property type="match status" value="1"/>
</dbReference>
<evidence type="ECO:0000256" key="2">
    <source>
        <dbReference type="ARBA" id="ARBA00007639"/>
    </source>
</evidence>
<name>A0A4U1I1D8_9BURK</name>
<dbReference type="Proteomes" id="UP000305539">
    <property type="component" value="Unassembled WGS sequence"/>
</dbReference>
<reference evidence="6 7" key="1">
    <citation type="submission" date="2019-04" db="EMBL/GenBank/DDBJ databases">
        <title>Trinickia sp. 7GSK02, isolated from subtropical forest soil.</title>
        <authorList>
            <person name="Gao Z.-H."/>
            <person name="Qiu L.-H."/>
        </authorList>
    </citation>
    <scope>NUCLEOTIDE SEQUENCE [LARGE SCALE GENOMIC DNA]</scope>
    <source>
        <strain evidence="6 7">7GSK02</strain>
    </source>
</reference>
<dbReference type="GO" id="GO:0030313">
    <property type="term" value="C:cell envelope"/>
    <property type="evidence" value="ECO:0007669"/>
    <property type="project" value="UniProtKB-SubCell"/>
</dbReference>
<evidence type="ECO:0000259" key="5">
    <source>
        <dbReference type="Pfam" id="PF13407"/>
    </source>
</evidence>
<dbReference type="EMBL" id="SWJE01000010">
    <property type="protein sequence ID" value="TKC86974.1"/>
    <property type="molecule type" value="Genomic_DNA"/>
</dbReference>
<comment type="subcellular location">
    <subcellularLocation>
        <location evidence="1">Cell envelope</location>
    </subcellularLocation>
</comment>
<dbReference type="PANTHER" id="PTHR46847:SF1">
    <property type="entry name" value="D-ALLOSE-BINDING PERIPLASMIC PROTEIN-RELATED"/>
    <property type="match status" value="1"/>
</dbReference>
<dbReference type="InterPro" id="IPR025997">
    <property type="entry name" value="SBP_2_dom"/>
</dbReference>
<evidence type="ECO:0000256" key="1">
    <source>
        <dbReference type="ARBA" id="ARBA00004196"/>
    </source>
</evidence>
<dbReference type="Pfam" id="PF13407">
    <property type="entry name" value="Peripla_BP_4"/>
    <property type="match status" value="1"/>
</dbReference>
<sequence>MFVKAVQLSHYLIVPILAACFASSALAADKTIGVSLPNLSNPYYIAMKKSFEENGKASGFKVKVLIADNDVAKQLSQVQSLIEQKVDAVALNCIASGPCVASVGELNKANIPVFTINLLPDPDGLKRAGAKVVQSVQTDQKMGGKYIGEQLVHDLGPQGSAVVGIVGEPTSVAANARDAGFKEAIAVNPNIKVVALVNGKVEETTSLKVTTEMLQGNPRMNIVYSDTEPSALGALAAIQQSGLAGKVKLYAFVDKRGVQAIAGDTLMKAGAIQDPAGLAKIQVDGIKKYFANATIEPNISVAPVLVNQANAAAAVKSAY</sequence>
<comment type="similarity">
    <text evidence="2">Belongs to the bacterial solute-binding protein 2 family.</text>
</comment>
<organism evidence="6 7">
    <name type="scientific">Trinickia terrae</name>
    <dbReference type="NCBI Taxonomy" id="2571161"/>
    <lineage>
        <taxon>Bacteria</taxon>
        <taxon>Pseudomonadati</taxon>
        <taxon>Pseudomonadota</taxon>
        <taxon>Betaproteobacteria</taxon>
        <taxon>Burkholderiales</taxon>
        <taxon>Burkholderiaceae</taxon>
        <taxon>Trinickia</taxon>
    </lineage>
</organism>
<feature type="chain" id="PRO_5020748148" evidence="4">
    <location>
        <begin position="28"/>
        <end position="319"/>
    </location>
</feature>
<gene>
    <name evidence="6" type="ORF">FAZ69_19295</name>
</gene>
<proteinExistence type="inferred from homology"/>